<name>A0ABU7VVG4_9BACL</name>
<dbReference type="Pfam" id="PF13884">
    <property type="entry name" value="Peptidase_S74"/>
    <property type="match status" value="1"/>
</dbReference>
<evidence type="ECO:0000259" key="1">
    <source>
        <dbReference type="Pfam" id="PF13884"/>
    </source>
</evidence>
<dbReference type="RefSeq" id="WP_331847965.1">
    <property type="nucleotide sequence ID" value="NZ_JAZHPZ010000010.1"/>
</dbReference>
<evidence type="ECO:0000313" key="3">
    <source>
        <dbReference type="Proteomes" id="UP001306950"/>
    </source>
</evidence>
<organism evidence="2 3">
    <name type="scientific">Paenibacillus haidiansis</name>
    <dbReference type="NCBI Taxonomy" id="1574488"/>
    <lineage>
        <taxon>Bacteria</taxon>
        <taxon>Bacillati</taxon>
        <taxon>Bacillota</taxon>
        <taxon>Bacilli</taxon>
        <taxon>Bacillales</taxon>
        <taxon>Paenibacillaceae</taxon>
        <taxon>Paenibacillus</taxon>
    </lineage>
</organism>
<keyword evidence="3" id="KW-1185">Reference proteome</keyword>
<accession>A0ABU7VVG4</accession>
<gene>
    <name evidence="2" type="ORF">V3851_18100</name>
</gene>
<evidence type="ECO:0000313" key="2">
    <source>
        <dbReference type="EMBL" id="MEF2967747.1"/>
    </source>
</evidence>
<dbReference type="InterPro" id="IPR030392">
    <property type="entry name" value="S74_ICA"/>
</dbReference>
<protein>
    <submittedName>
        <fullName evidence="2">Tail fiber domain-containing protein</fullName>
    </submittedName>
</protein>
<sequence>MGKEFVRMRYFDGLFLNEEDYKLDQEFFLRLQRLHNRYLHTWGIVVGLKVEPFDSSGEKMKVRVTEGLALNRVQVTDEKTQKKESISQEILIYDGHPDNPVDLSEYRANENIYIWVSYLEEAAERNIERGQGKEIHTWERGQIGHGIVKPTDPSKIVLARVIPKKGDKGLVIDKSCIFDYDSDTKQTPLRVYAGAAGKKVVAETLVVKTKSDSDDMSSNDETLIDMPTLTSVQNGAVLEVQAPTTKFSGNVDIAGDLSLVGELILRNTNKSQDELRIMNSFVQVNSENTDDPDYHFPGPRDGGLEVYRGNNGTEDARIVWVENERSWKVGLGNQLEKIAYGSDWESLTKGGIVDGLHLHSRLTSPGGNTVGFNDSGKLYLDSDLALKDAGNIWLKATDKNAVDSAYGLGWFGKGKPFAGAEADGPVLFGKSGGILGTRGYNPDGVTLVEKPALSWNNAGNVGIGPRKTLEDNLDVDGNMRILSGKNPLRFTSVWSGFPDDKLNGAEISNDTTNHKTLMIVGNQSAGQGRKVSVWDRLDVNGFLYVNGKLQASEEIIPSVGKGSRNGIIFPGDPGGGSGDLAWIKFFPRTGENCSLEIGTSNDKEDHISLNPSGNVGIGTLEPQEKLDVAGGVRILTDKNPIRFTSSWRGFPDSVKNEAEISNDTTNYKALMIVGNSSGLQGRKVAIWDRLDVNGFLQVYGNAAISGDLTIGGTIKAAVLNFDGQFSKLDVANYFTATVRCADFCIGYSGRRGGPGRALVDSGSTLVLNYGNDWANAAVHSSLHVSGAIVPSAGSGNNGIIFPSDPGGGWGDSAWIKYYPTSGENCVLDIGVSNDSGDRINLHASGGVYAYGNWYYYSSREYKDDIADVSIKEAKQLLDSLNPVSFHYKGSNKNRTMGFIAEEVPGQVADPHGQAVSPMEIIAVLTSVLKDQQKAITRMQKQIGTLMGA</sequence>
<proteinExistence type="predicted"/>
<dbReference type="Proteomes" id="UP001306950">
    <property type="component" value="Unassembled WGS sequence"/>
</dbReference>
<feature type="domain" description="Peptidase S74" evidence="1">
    <location>
        <begin position="857"/>
        <end position="903"/>
    </location>
</feature>
<reference evidence="2 3" key="1">
    <citation type="submission" date="2024-02" db="EMBL/GenBank/DDBJ databases">
        <title>A nitrogen-fixing paenibacillus bacterium.</title>
        <authorList>
            <person name="Zhang W.L."/>
            <person name="Chen S.F."/>
        </authorList>
    </citation>
    <scope>NUCLEOTIDE SEQUENCE [LARGE SCALE GENOMIC DNA]</scope>
    <source>
        <strain evidence="2 3">M1</strain>
    </source>
</reference>
<comment type="caution">
    <text evidence="2">The sequence shown here is derived from an EMBL/GenBank/DDBJ whole genome shotgun (WGS) entry which is preliminary data.</text>
</comment>
<dbReference type="EMBL" id="JAZHPZ010000010">
    <property type="protein sequence ID" value="MEF2967747.1"/>
    <property type="molecule type" value="Genomic_DNA"/>
</dbReference>